<evidence type="ECO:0000256" key="6">
    <source>
        <dbReference type="SAM" id="Phobius"/>
    </source>
</evidence>
<keyword evidence="2 6" id="KW-0812">Transmembrane</keyword>
<keyword evidence="3 6" id="KW-1133">Transmembrane helix</keyword>
<dbReference type="Proteomes" id="UP000799437">
    <property type="component" value="Unassembled WGS sequence"/>
</dbReference>
<dbReference type="GO" id="GO:0005741">
    <property type="term" value="C:mitochondrial outer membrane"/>
    <property type="evidence" value="ECO:0007669"/>
    <property type="project" value="TreeGrafter"/>
</dbReference>
<gene>
    <name evidence="7" type="ORF">EJ05DRAFT_496127</name>
</gene>
<accession>A0A6A6WM58</accession>
<name>A0A6A6WM58_9PEZI</name>
<protein>
    <recommendedName>
        <fullName evidence="9">DUF1772-domain-containing protein</fullName>
    </recommendedName>
</protein>
<dbReference type="GO" id="GO:0000422">
    <property type="term" value="P:autophagy of mitochondrion"/>
    <property type="evidence" value="ECO:0007669"/>
    <property type="project" value="TreeGrafter"/>
</dbReference>
<evidence type="ECO:0000256" key="1">
    <source>
        <dbReference type="ARBA" id="ARBA00004141"/>
    </source>
</evidence>
<dbReference type="PANTHER" id="PTHR37278">
    <property type="entry name" value="AUTOPHAGY-RELATED PROTEIN 33-RELATED"/>
    <property type="match status" value="1"/>
</dbReference>
<evidence type="ECO:0008006" key="9">
    <source>
        <dbReference type="Google" id="ProtNLM"/>
    </source>
</evidence>
<sequence>MPKAVSIFKFVGTISLGLLTGTSYTLTTATLPSLLALPTAQTCSTALTHLTRYATLHRRILSNVAWASLALAYAVSPRHAKHPYLLWTGLATLTADFAPTFALRVRKRVVVGEEEDGVGAGRTGEEDVNGETVRRDVVRWRKVEAVRAGLAGTAFAMAVVGIWGDGF</sequence>
<dbReference type="PANTHER" id="PTHR37278:SF1">
    <property type="entry name" value="AUTOPHAGY-RELATED PROTEIN 33-RELATED"/>
    <property type="match status" value="1"/>
</dbReference>
<evidence type="ECO:0000256" key="2">
    <source>
        <dbReference type="ARBA" id="ARBA00022692"/>
    </source>
</evidence>
<evidence type="ECO:0000313" key="7">
    <source>
        <dbReference type="EMBL" id="KAF2763300.1"/>
    </source>
</evidence>
<comment type="subcellular location">
    <subcellularLocation>
        <location evidence="1">Membrane</location>
        <topology evidence="1">Multi-pass membrane protein</topology>
    </subcellularLocation>
</comment>
<dbReference type="EMBL" id="ML996565">
    <property type="protein sequence ID" value="KAF2763300.1"/>
    <property type="molecule type" value="Genomic_DNA"/>
</dbReference>
<dbReference type="AlphaFoldDB" id="A0A6A6WM58"/>
<dbReference type="GO" id="GO:0016236">
    <property type="term" value="P:macroautophagy"/>
    <property type="evidence" value="ECO:0007669"/>
    <property type="project" value="TreeGrafter"/>
</dbReference>
<comment type="similarity">
    <text evidence="5">Belongs to the ATG33 family.</text>
</comment>
<proteinExistence type="inferred from homology"/>
<dbReference type="OrthoDB" id="5336366at2759"/>
<dbReference type="InterPro" id="IPR051668">
    <property type="entry name" value="ATG33"/>
</dbReference>
<organism evidence="7 8">
    <name type="scientific">Pseudovirgaria hyperparasitica</name>
    <dbReference type="NCBI Taxonomy" id="470096"/>
    <lineage>
        <taxon>Eukaryota</taxon>
        <taxon>Fungi</taxon>
        <taxon>Dikarya</taxon>
        <taxon>Ascomycota</taxon>
        <taxon>Pezizomycotina</taxon>
        <taxon>Dothideomycetes</taxon>
        <taxon>Dothideomycetes incertae sedis</taxon>
        <taxon>Acrospermales</taxon>
        <taxon>Acrospermaceae</taxon>
        <taxon>Pseudovirgaria</taxon>
    </lineage>
</organism>
<dbReference type="GeneID" id="54487398"/>
<feature type="transmembrane region" description="Helical" evidence="6">
    <location>
        <begin position="84"/>
        <end position="103"/>
    </location>
</feature>
<keyword evidence="4 6" id="KW-0472">Membrane</keyword>
<keyword evidence="8" id="KW-1185">Reference proteome</keyword>
<evidence type="ECO:0000256" key="4">
    <source>
        <dbReference type="ARBA" id="ARBA00023136"/>
    </source>
</evidence>
<evidence type="ECO:0000313" key="8">
    <source>
        <dbReference type="Proteomes" id="UP000799437"/>
    </source>
</evidence>
<dbReference type="RefSeq" id="XP_033605751.1">
    <property type="nucleotide sequence ID" value="XM_033746344.1"/>
</dbReference>
<feature type="transmembrane region" description="Helical" evidence="6">
    <location>
        <begin position="145"/>
        <end position="164"/>
    </location>
</feature>
<reference evidence="7" key="1">
    <citation type="journal article" date="2020" name="Stud. Mycol.">
        <title>101 Dothideomycetes genomes: a test case for predicting lifestyles and emergence of pathogens.</title>
        <authorList>
            <person name="Haridas S."/>
            <person name="Albert R."/>
            <person name="Binder M."/>
            <person name="Bloem J."/>
            <person name="Labutti K."/>
            <person name="Salamov A."/>
            <person name="Andreopoulos B."/>
            <person name="Baker S."/>
            <person name="Barry K."/>
            <person name="Bills G."/>
            <person name="Bluhm B."/>
            <person name="Cannon C."/>
            <person name="Castanera R."/>
            <person name="Culley D."/>
            <person name="Daum C."/>
            <person name="Ezra D."/>
            <person name="Gonzalez J."/>
            <person name="Henrissat B."/>
            <person name="Kuo A."/>
            <person name="Liang C."/>
            <person name="Lipzen A."/>
            <person name="Lutzoni F."/>
            <person name="Magnuson J."/>
            <person name="Mondo S."/>
            <person name="Nolan M."/>
            <person name="Ohm R."/>
            <person name="Pangilinan J."/>
            <person name="Park H.-J."/>
            <person name="Ramirez L."/>
            <person name="Alfaro M."/>
            <person name="Sun H."/>
            <person name="Tritt A."/>
            <person name="Yoshinaga Y."/>
            <person name="Zwiers L.-H."/>
            <person name="Turgeon B."/>
            <person name="Goodwin S."/>
            <person name="Spatafora J."/>
            <person name="Crous P."/>
            <person name="Grigoriev I."/>
        </authorList>
    </citation>
    <scope>NUCLEOTIDE SEQUENCE</scope>
    <source>
        <strain evidence="7">CBS 121739</strain>
    </source>
</reference>
<evidence type="ECO:0000256" key="5">
    <source>
        <dbReference type="ARBA" id="ARBA00038013"/>
    </source>
</evidence>
<evidence type="ECO:0000256" key="3">
    <source>
        <dbReference type="ARBA" id="ARBA00022989"/>
    </source>
</evidence>